<feature type="domain" description="Ubiquitin-like" evidence="1">
    <location>
        <begin position="135"/>
        <end position="171"/>
    </location>
</feature>
<dbReference type="InterPro" id="IPR045578">
    <property type="entry name" value="USP47_C"/>
</dbReference>
<dbReference type="AlphaFoldDB" id="A0A1X7SXH3"/>
<dbReference type="EnsemblMetazoa" id="Aqu2.1.06864_001">
    <property type="protein sequence ID" value="Aqu2.1.06864_001"/>
    <property type="gene ID" value="Aqu2.1.06864"/>
</dbReference>
<dbReference type="Pfam" id="PF19718">
    <property type="entry name" value="USP47_C"/>
    <property type="match status" value="1"/>
</dbReference>
<accession>A0A1X7SXH3</accession>
<dbReference type="SUPFAM" id="SSF54236">
    <property type="entry name" value="Ubiquitin-like"/>
    <property type="match status" value="1"/>
</dbReference>
<dbReference type="InParanoid" id="A0A1X7SXH3"/>
<dbReference type="InterPro" id="IPR029071">
    <property type="entry name" value="Ubiquitin-like_domsf"/>
</dbReference>
<dbReference type="InterPro" id="IPR000626">
    <property type="entry name" value="Ubiquitin-like_dom"/>
</dbReference>
<organism evidence="3">
    <name type="scientific">Amphimedon queenslandica</name>
    <name type="common">Sponge</name>
    <dbReference type="NCBI Taxonomy" id="400682"/>
    <lineage>
        <taxon>Eukaryota</taxon>
        <taxon>Metazoa</taxon>
        <taxon>Porifera</taxon>
        <taxon>Demospongiae</taxon>
        <taxon>Heteroscleromorpha</taxon>
        <taxon>Haplosclerida</taxon>
        <taxon>Niphatidae</taxon>
        <taxon>Amphimedon</taxon>
    </lineage>
</organism>
<proteinExistence type="predicted"/>
<feature type="domain" description="Ubiquitin carboxyl-terminal hydrolase 47 C-terminal" evidence="2">
    <location>
        <begin position="334"/>
        <end position="385"/>
    </location>
</feature>
<evidence type="ECO:0000313" key="3">
    <source>
        <dbReference type="EnsemblMetazoa" id="Aqu2.1.06864_001"/>
    </source>
</evidence>
<sequence length="385" mass="44684">MLKTKRLFILYCNHPVTGRFMMSTLQLHKDELLPTVLNKAYEVMKLAPYIPIERCRLVKYDFKYHVMEQSFDLDEFQHQTIGQIVGGARLYYPLGLFIETCESNEFFHKYHDGGINLEVSVVDLSTGEVEPAKPVRVEKGWTVEELKHYIRELYSLNSSCMRLVMKNDDDDVTDISDVGCTLDKIFRKSTYEDRQLVYVSSNPKDYRKEYSDSLMYRYVGLPVNWILLNITIPPGPEATPTTTNEPEGEIIMKIISMENKGKERKIQVLVDKRITLAQLKKELVPLIGAPSTGFIVYRISGNEEYEMERLDEILKSGSKLIVRLDRALRRGEFRIKLFLFQVNNTEFCEFMMESIVPEGTPVREFKKQIIEKAKVQGIDCVLELD</sequence>
<evidence type="ECO:0000259" key="2">
    <source>
        <dbReference type="Pfam" id="PF19718"/>
    </source>
</evidence>
<evidence type="ECO:0000259" key="1">
    <source>
        <dbReference type="Pfam" id="PF14560"/>
    </source>
</evidence>
<dbReference type="Pfam" id="PF14560">
    <property type="entry name" value="Ubiquitin_2"/>
    <property type="match status" value="1"/>
</dbReference>
<reference evidence="3" key="1">
    <citation type="submission" date="2017-05" db="UniProtKB">
        <authorList>
            <consortium name="EnsemblMetazoa"/>
        </authorList>
    </citation>
    <scope>IDENTIFICATION</scope>
</reference>
<dbReference type="OrthoDB" id="289038at2759"/>
<protein>
    <submittedName>
        <fullName evidence="3">Uncharacterized protein</fullName>
    </submittedName>
</protein>
<name>A0A1X7SXH3_AMPQE</name>